<gene>
    <name evidence="3" type="ORF">AM305_06831</name>
</gene>
<organism evidence="3 4">
    <name type="scientific">Actinobacillus minor NM305</name>
    <dbReference type="NCBI Taxonomy" id="637911"/>
    <lineage>
        <taxon>Bacteria</taxon>
        <taxon>Pseudomonadati</taxon>
        <taxon>Pseudomonadota</taxon>
        <taxon>Gammaproteobacteria</taxon>
        <taxon>Pasteurellales</taxon>
        <taxon>Pasteurellaceae</taxon>
        <taxon>Actinobacillus</taxon>
    </lineage>
</organism>
<comment type="caution">
    <text evidence="3">The sequence shown here is derived from an EMBL/GenBank/DDBJ whole genome shotgun (WGS) entry which is preliminary data.</text>
</comment>
<dbReference type="eggNOG" id="COG3111">
    <property type="taxonomic scope" value="Bacteria"/>
</dbReference>
<name>C5S0E1_9PAST</name>
<dbReference type="PANTHER" id="PTHR36571:SF1">
    <property type="entry name" value="PROTEIN YGIW"/>
    <property type="match status" value="1"/>
</dbReference>
<dbReference type="RefSeq" id="WP_005823107.1">
    <property type="nucleotide sequence ID" value="NZ_ACQL01000068.1"/>
</dbReference>
<feature type="chain" id="PRO_5002957212" evidence="2">
    <location>
        <begin position="24"/>
        <end position="118"/>
    </location>
</feature>
<dbReference type="SUPFAM" id="SSF101756">
    <property type="entry name" value="Hypothetical protein YgiW"/>
    <property type="match status" value="1"/>
</dbReference>
<evidence type="ECO:0000256" key="2">
    <source>
        <dbReference type="SAM" id="SignalP"/>
    </source>
</evidence>
<proteinExistence type="predicted"/>
<evidence type="ECO:0000313" key="3">
    <source>
        <dbReference type="EMBL" id="EER47658.1"/>
    </source>
</evidence>
<evidence type="ECO:0000313" key="4">
    <source>
        <dbReference type="Proteomes" id="UP000005532"/>
    </source>
</evidence>
<dbReference type="InterPro" id="IPR036700">
    <property type="entry name" value="BOBF_sf"/>
</dbReference>
<dbReference type="Proteomes" id="UP000005532">
    <property type="component" value="Unassembled WGS sequence"/>
</dbReference>
<dbReference type="OrthoDB" id="598245at2"/>
<feature type="signal peptide" evidence="2">
    <location>
        <begin position="1"/>
        <end position="23"/>
    </location>
</feature>
<evidence type="ECO:0000256" key="1">
    <source>
        <dbReference type="ARBA" id="ARBA00022729"/>
    </source>
</evidence>
<dbReference type="EMBL" id="ACQL01000068">
    <property type="protein sequence ID" value="EER47658.1"/>
    <property type="molecule type" value="Genomic_DNA"/>
</dbReference>
<dbReference type="PANTHER" id="PTHR36571">
    <property type="entry name" value="PROTEIN YGIW"/>
    <property type="match status" value="1"/>
</dbReference>
<dbReference type="Gene3D" id="2.40.50.200">
    <property type="entry name" value="Bacterial OB-fold"/>
    <property type="match status" value="1"/>
</dbReference>
<sequence>MKKLILTTAITTLFLVGCSQPVAQNQVFGDKSSTNMTISQVKSQYDDALVTFTGKIIKQLDGEDYLVADSTDSIQVEIDNHIWRGLNVTPNDTIRIHGKVDKETFSTQVDAFSVEKVN</sequence>
<dbReference type="PROSITE" id="PS51257">
    <property type="entry name" value="PROKAR_LIPOPROTEIN"/>
    <property type="match status" value="1"/>
</dbReference>
<protein>
    <submittedName>
        <fullName evidence="3">Uncharacterized protein</fullName>
    </submittedName>
</protein>
<reference evidence="3 4" key="1">
    <citation type="journal article" date="2010" name="Vet. Microbiol.">
        <title>Production of haemolysins by strains of the Actinobacillus minor/porcitonsillarum complex.</title>
        <authorList>
            <person name="Arya G."/>
            <person name="Niven D.F."/>
        </authorList>
    </citation>
    <scope>NUCLEOTIDE SEQUENCE [LARGE SCALE GENOMIC DNA]</scope>
    <source>
        <strain evidence="3 4">NM305</strain>
    </source>
</reference>
<dbReference type="AlphaFoldDB" id="C5S0E1"/>
<dbReference type="NCBIfam" id="NF033674">
    <property type="entry name" value="stress_OB_fold"/>
    <property type="match status" value="1"/>
</dbReference>
<keyword evidence="1 2" id="KW-0732">Signal</keyword>
<dbReference type="InterPro" id="IPR005220">
    <property type="entry name" value="CarO-like"/>
</dbReference>
<dbReference type="Pfam" id="PF04076">
    <property type="entry name" value="BOF"/>
    <property type="match status" value="1"/>
</dbReference>
<accession>C5S0E1</accession>